<keyword evidence="2" id="KW-1185">Reference proteome</keyword>
<dbReference type="Proteomes" id="UP001500133">
    <property type="component" value="Unassembled WGS sequence"/>
</dbReference>
<proteinExistence type="predicted"/>
<evidence type="ECO:0000313" key="2">
    <source>
        <dbReference type="Proteomes" id="UP001500133"/>
    </source>
</evidence>
<name>A0ABP7LE44_9GAMM</name>
<gene>
    <name evidence="1" type="ORF">GCM10022228_04880</name>
</gene>
<accession>A0ABP7LE44</accession>
<dbReference type="EMBL" id="BAAAZT010000021">
    <property type="protein sequence ID" value="GAA3897191.1"/>
    <property type="molecule type" value="Genomic_DNA"/>
</dbReference>
<protein>
    <submittedName>
        <fullName evidence="1">Uncharacterized protein</fullName>
    </submittedName>
</protein>
<organism evidence="1 2">
    <name type="scientific">Halomonas cibimaris</name>
    <dbReference type="NCBI Taxonomy" id="657012"/>
    <lineage>
        <taxon>Bacteria</taxon>
        <taxon>Pseudomonadati</taxon>
        <taxon>Pseudomonadota</taxon>
        <taxon>Gammaproteobacteria</taxon>
        <taxon>Oceanospirillales</taxon>
        <taxon>Halomonadaceae</taxon>
        <taxon>Halomonas</taxon>
    </lineage>
</organism>
<evidence type="ECO:0000313" key="1">
    <source>
        <dbReference type="EMBL" id="GAA3897191.1"/>
    </source>
</evidence>
<reference evidence="2" key="1">
    <citation type="journal article" date="2019" name="Int. J. Syst. Evol. Microbiol.">
        <title>The Global Catalogue of Microorganisms (GCM) 10K type strain sequencing project: providing services to taxonomists for standard genome sequencing and annotation.</title>
        <authorList>
            <consortium name="The Broad Institute Genomics Platform"/>
            <consortium name="The Broad Institute Genome Sequencing Center for Infectious Disease"/>
            <person name="Wu L."/>
            <person name="Ma J."/>
        </authorList>
    </citation>
    <scope>NUCLEOTIDE SEQUENCE [LARGE SCALE GENOMIC DNA]</scope>
    <source>
        <strain evidence="2">JCM 16914</strain>
    </source>
</reference>
<comment type="caution">
    <text evidence="1">The sequence shown here is derived from an EMBL/GenBank/DDBJ whole genome shotgun (WGS) entry which is preliminary data.</text>
</comment>
<sequence length="79" mass="9158">MRKRCQALDNHGSYVAASRHGQAGNHACGAREYATAMGYGRLREKIFELKYNYLYNTPTLLREIISIYTDTMFRIYVFA</sequence>